<gene>
    <name evidence="2" type="ORF">GIS00_26745</name>
</gene>
<accession>A0A7K1FTN1</accession>
<dbReference type="EMBL" id="WLYK01000029">
    <property type="protein sequence ID" value="MTD17527.1"/>
    <property type="molecule type" value="Genomic_DNA"/>
</dbReference>
<reference evidence="2 3" key="1">
    <citation type="submission" date="2019-11" db="EMBL/GenBank/DDBJ databases">
        <authorList>
            <person name="Jiang L.-Q."/>
        </authorList>
    </citation>
    <scope>NUCLEOTIDE SEQUENCE [LARGE SCALE GENOMIC DNA]</scope>
    <source>
        <strain evidence="2 3">YIM 132087</strain>
    </source>
</reference>
<evidence type="ECO:0000313" key="2">
    <source>
        <dbReference type="EMBL" id="MTD17527.1"/>
    </source>
</evidence>
<dbReference type="AlphaFoldDB" id="A0A7K1FTN1"/>
<protein>
    <submittedName>
        <fullName evidence="2">Uncharacterized protein</fullName>
    </submittedName>
</protein>
<feature type="region of interest" description="Disordered" evidence="1">
    <location>
        <begin position="310"/>
        <end position="342"/>
    </location>
</feature>
<comment type="caution">
    <text evidence="2">The sequence shown here is derived from an EMBL/GenBank/DDBJ whole genome shotgun (WGS) entry which is preliminary data.</text>
</comment>
<name>A0A7K1FTN1_9ACTN</name>
<sequence>MRDDGSFINTFHDFTKAQQACRALEVEHGLRRLPSAALGVGSRGLTYAELQLQERTGREPSRRILERHVRAAAAMAVTEADFVRHLRAEGIRVAPFYAAGGTALVVGYKVALAGEGERFFGGGHLAKDLTLPRLRSRWGGSPEATAQAVAVWRGSGCRVGQPRRPADYEVVVHRAVSELRFMNQRLRTVPLGDVRGWADAAGELAGVLSAWSMAGGNDRDPIVQTVAVLSNLAQLRTRGRRGQSGRRLVAPHAATAARWLTSGHLRPDLTVELLGLLRLLGRAAMDYGQPRIAGQINGFADRFGGMSRRSETIGSWPAARRPSAFEGQHGSRQPHSDRGPRG</sequence>
<organism evidence="2 3">
    <name type="scientific">Nakamurella alba</name>
    <dbReference type="NCBI Taxonomy" id="2665158"/>
    <lineage>
        <taxon>Bacteria</taxon>
        <taxon>Bacillati</taxon>
        <taxon>Actinomycetota</taxon>
        <taxon>Actinomycetes</taxon>
        <taxon>Nakamurellales</taxon>
        <taxon>Nakamurellaceae</taxon>
        <taxon>Nakamurella</taxon>
    </lineage>
</organism>
<evidence type="ECO:0000256" key="1">
    <source>
        <dbReference type="SAM" id="MobiDB-lite"/>
    </source>
</evidence>
<evidence type="ECO:0000313" key="3">
    <source>
        <dbReference type="Proteomes" id="UP000460221"/>
    </source>
</evidence>
<keyword evidence="3" id="KW-1185">Reference proteome</keyword>
<dbReference type="Proteomes" id="UP000460221">
    <property type="component" value="Unassembled WGS sequence"/>
</dbReference>
<proteinExistence type="predicted"/>